<dbReference type="AlphaFoldDB" id="A0A060QL18"/>
<gene>
    <name evidence="1" type="ORF">ASAP_1892</name>
</gene>
<protein>
    <submittedName>
        <fullName evidence="1">Uncharacterized protein</fullName>
    </submittedName>
</protein>
<dbReference type="EMBL" id="CBLX010000013">
    <property type="protein sequence ID" value="CDG39937.1"/>
    <property type="molecule type" value="Genomic_DNA"/>
</dbReference>
<sequence length="44" mass="5215">MPEPTPALRRLRWLQPRLHAGQAFLRRLFCAALFPVYLQALPWL</sequence>
<organism evidence="1 2">
    <name type="scientific">Asaia bogorensis</name>
    <dbReference type="NCBI Taxonomy" id="91915"/>
    <lineage>
        <taxon>Bacteria</taxon>
        <taxon>Pseudomonadati</taxon>
        <taxon>Pseudomonadota</taxon>
        <taxon>Alphaproteobacteria</taxon>
        <taxon>Acetobacterales</taxon>
        <taxon>Acetobacteraceae</taxon>
        <taxon>Asaia</taxon>
    </lineage>
</organism>
<dbReference type="Proteomes" id="UP000027583">
    <property type="component" value="Unassembled WGS sequence"/>
</dbReference>
<accession>A0A060QL18</accession>
<reference evidence="1 2" key="1">
    <citation type="journal article" date="2014" name="Genome Biol. Evol.">
        <title>Acetic acid bacteria genomes reveal functional traits for adaptation to life in insect guts.</title>
        <authorList>
            <person name="Chouaia B."/>
            <person name="Gaiarsa S."/>
            <person name="Crotti E."/>
            <person name="Comandatore F."/>
            <person name="Degli Esposti M."/>
            <person name="Ricci I."/>
            <person name="Alma A."/>
            <person name="Favia G."/>
            <person name="Bandi C."/>
            <person name="Daffonchio D."/>
        </authorList>
    </citation>
    <scope>NUCLEOTIDE SEQUENCE [LARGE SCALE GENOMIC DNA]</scope>
    <source>
        <strain evidence="1 2">SF2.1</strain>
    </source>
</reference>
<name>A0A060QL18_9PROT</name>
<evidence type="ECO:0000313" key="2">
    <source>
        <dbReference type="Proteomes" id="UP000027583"/>
    </source>
</evidence>
<proteinExistence type="predicted"/>
<comment type="caution">
    <text evidence="1">The sequence shown here is derived from an EMBL/GenBank/DDBJ whole genome shotgun (WGS) entry which is preliminary data.</text>
</comment>
<reference evidence="1 2" key="2">
    <citation type="journal article" date="2014" name="PLoS ONE">
        <title>Evolution of mitochondria reconstructed from the energy metabolism of living bacteria.</title>
        <authorList>
            <person name="Degli Esposti M."/>
            <person name="Chouaia B."/>
            <person name="Comandatore F."/>
            <person name="Crotti E."/>
            <person name="Sassera D."/>
            <person name="Lievens P.M."/>
            <person name="Daffonchio D."/>
            <person name="Bandi C."/>
        </authorList>
    </citation>
    <scope>NUCLEOTIDE SEQUENCE [LARGE SCALE GENOMIC DNA]</scope>
    <source>
        <strain evidence="1 2">SF2.1</strain>
    </source>
</reference>
<evidence type="ECO:0000313" key="1">
    <source>
        <dbReference type="EMBL" id="CDG39937.1"/>
    </source>
</evidence>